<evidence type="ECO:0000313" key="3">
    <source>
        <dbReference type="EMBL" id="ACC82184.1"/>
    </source>
</evidence>
<dbReference type="STRING" id="63737.Npun_F3800"/>
<evidence type="ECO:0000256" key="1">
    <source>
        <dbReference type="SAM" id="Phobius"/>
    </source>
</evidence>
<evidence type="ECO:0000259" key="2">
    <source>
        <dbReference type="Pfam" id="PF01757"/>
    </source>
</evidence>
<evidence type="ECO:0000313" key="4">
    <source>
        <dbReference type="Proteomes" id="UP000001191"/>
    </source>
</evidence>
<dbReference type="InterPro" id="IPR002656">
    <property type="entry name" value="Acyl_transf_3_dom"/>
</dbReference>
<dbReference type="eggNOG" id="COG1835">
    <property type="taxonomic scope" value="Bacteria"/>
</dbReference>
<dbReference type="GO" id="GO:0000271">
    <property type="term" value="P:polysaccharide biosynthetic process"/>
    <property type="evidence" value="ECO:0007669"/>
    <property type="project" value="TreeGrafter"/>
</dbReference>
<protein>
    <submittedName>
        <fullName evidence="3">Acyltransferase 3</fullName>
    </submittedName>
</protein>
<feature type="transmembrane region" description="Helical" evidence="1">
    <location>
        <begin position="133"/>
        <end position="158"/>
    </location>
</feature>
<dbReference type="GO" id="GO:0016020">
    <property type="term" value="C:membrane"/>
    <property type="evidence" value="ECO:0007669"/>
    <property type="project" value="TreeGrafter"/>
</dbReference>
<keyword evidence="1" id="KW-0472">Membrane</keyword>
<name>B2J472_NOSP7</name>
<dbReference type="PANTHER" id="PTHR23028:SF131">
    <property type="entry name" value="BLR2367 PROTEIN"/>
    <property type="match status" value="1"/>
</dbReference>
<proteinExistence type="predicted"/>
<sequence>MNKQLNLLQVYRGIAAALVVLTHANKIISRELQQDKLLQIFHFGWIGVDFFFVLSGFIIFYIHQSDIGKPNKFKSFAFKRFIRVYPLYWSILTIKIIVSLFNTDTTNSIYQRSAGEIIKAVLLLPQDRSILDATFIGVSWTLSYEVFFYSIFGLLILINTKICQPIIFGWIIGIILKLFNLLPIGDNFLLNFIFDEHNLEFLLGCLAAYTISKYRFKFGTSLIYASIFMLMISIINTKYKEYNVSGIPTLIAYGIPFMLLIIGSVYLELSKTINIPPVLIYIGNASYSIYLAHGFLLNITAKVFTKIIEKLNILHLIESQIVYCNAIASIIVVIAVFMGCLIHSYLEKPLITNLRKRVFANMN</sequence>
<gene>
    <name evidence="3" type="ordered locus">Npun_F3800</name>
</gene>
<dbReference type="GO" id="GO:0016747">
    <property type="term" value="F:acyltransferase activity, transferring groups other than amino-acyl groups"/>
    <property type="evidence" value="ECO:0007669"/>
    <property type="project" value="InterPro"/>
</dbReference>
<dbReference type="KEGG" id="npu:Npun_F3800"/>
<reference evidence="3 4" key="2">
    <citation type="journal article" date="2013" name="Plant Physiol.">
        <title>A Nostoc punctiforme Sugar Transporter Necessary to Establish a Cyanobacterium-Plant Symbiosis.</title>
        <authorList>
            <person name="Ekman M."/>
            <person name="Picossi S."/>
            <person name="Campbell E.L."/>
            <person name="Meeks J.C."/>
            <person name="Flores E."/>
        </authorList>
    </citation>
    <scope>NUCLEOTIDE SEQUENCE [LARGE SCALE GENOMIC DNA]</scope>
    <source>
        <strain evidence="4">ATCC 29133 / PCC 73102</strain>
    </source>
</reference>
<dbReference type="PhylomeDB" id="B2J472"/>
<dbReference type="EMBL" id="CP001037">
    <property type="protein sequence ID" value="ACC82184.1"/>
    <property type="molecule type" value="Genomic_DNA"/>
</dbReference>
<keyword evidence="1" id="KW-1133">Transmembrane helix</keyword>
<keyword evidence="1" id="KW-0812">Transmembrane</keyword>
<keyword evidence="3" id="KW-0012">Acyltransferase</keyword>
<dbReference type="AlphaFoldDB" id="B2J472"/>
<feature type="transmembrane region" description="Helical" evidence="1">
    <location>
        <begin position="40"/>
        <end position="62"/>
    </location>
</feature>
<dbReference type="PANTHER" id="PTHR23028">
    <property type="entry name" value="ACETYLTRANSFERASE"/>
    <property type="match status" value="1"/>
</dbReference>
<feature type="transmembrane region" description="Helical" evidence="1">
    <location>
        <begin position="214"/>
        <end position="235"/>
    </location>
</feature>
<dbReference type="RefSeq" id="WP_012410155.1">
    <property type="nucleotide sequence ID" value="NC_010628.1"/>
</dbReference>
<feature type="transmembrane region" description="Helical" evidence="1">
    <location>
        <begin position="279"/>
        <end position="301"/>
    </location>
</feature>
<feature type="transmembrane region" description="Helical" evidence="1">
    <location>
        <begin position="82"/>
        <end position="101"/>
    </location>
</feature>
<dbReference type="HOGENOM" id="CLU_005679_2_0_3"/>
<dbReference type="OrthoDB" id="572802at2"/>
<organism evidence="3 4">
    <name type="scientific">Nostoc punctiforme (strain ATCC 29133 / PCC 73102)</name>
    <dbReference type="NCBI Taxonomy" id="63737"/>
    <lineage>
        <taxon>Bacteria</taxon>
        <taxon>Bacillati</taxon>
        <taxon>Cyanobacteriota</taxon>
        <taxon>Cyanophyceae</taxon>
        <taxon>Nostocales</taxon>
        <taxon>Nostocaceae</taxon>
        <taxon>Nostoc</taxon>
    </lineage>
</organism>
<dbReference type="EnsemblBacteria" id="ACC82184">
    <property type="protein sequence ID" value="ACC82184"/>
    <property type="gene ID" value="Npun_F3800"/>
</dbReference>
<keyword evidence="3" id="KW-0808">Transferase</keyword>
<feature type="transmembrane region" description="Helical" evidence="1">
    <location>
        <begin position="247"/>
        <end position="267"/>
    </location>
</feature>
<keyword evidence="4" id="KW-1185">Reference proteome</keyword>
<feature type="domain" description="Acyltransferase 3" evidence="2">
    <location>
        <begin position="10"/>
        <end position="336"/>
    </location>
</feature>
<accession>B2J472</accession>
<dbReference type="Proteomes" id="UP000001191">
    <property type="component" value="Chromosome"/>
</dbReference>
<dbReference type="InterPro" id="IPR050879">
    <property type="entry name" value="Acyltransferase_3"/>
</dbReference>
<feature type="transmembrane region" description="Helical" evidence="1">
    <location>
        <begin position="322"/>
        <end position="346"/>
    </location>
</feature>
<feature type="transmembrane region" description="Helical" evidence="1">
    <location>
        <begin position="170"/>
        <end position="194"/>
    </location>
</feature>
<dbReference type="Pfam" id="PF01757">
    <property type="entry name" value="Acyl_transf_3"/>
    <property type="match status" value="1"/>
</dbReference>
<reference evidence="4" key="1">
    <citation type="submission" date="2008-04" db="EMBL/GenBank/DDBJ databases">
        <title>Complete sequence of chromosome of Nostoc punctiforme ATCC 29133.</title>
        <authorList>
            <consortium name="US DOE Joint Genome Institute"/>
            <person name="Copeland A."/>
            <person name="Lucas S."/>
            <person name="Lapidus A."/>
            <person name="Glavina del Rio T."/>
            <person name="Dalin E."/>
            <person name="Tice H."/>
            <person name="Pitluck S."/>
            <person name="Chain P."/>
            <person name="Malfatti S."/>
            <person name="Shin M."/>
            <person name="Vergez L."/>
            <person name="Schmutz J."/>
            <person name="Larimer F."/>
            <person name="Land M."/>
            <person name="Hauser L."/>
            <person name="Kyrpides N."/>
            <person name="Kim E."/>
            <person name="Meeks J.C."/>
            <person name="Elhai J."/>
            <person name="Campbell E.L."/>
            <person name="Thiel T."/>
            <person name="Longmire J."/>
            <person name="Potts M."/>
            <person name="Atlas R."/>
        </authorList>
    </citation>
    <scope>NUCLEOTIDE SEQUENCE [LARGE SCALE GENOMIC DNA]</scope>
    <source>
        <strain evidence="4">ATCC 29133 / PCC 73102</strain>
    </source>
</reference>